<evidence type="ECO:0000313" key="4">
    <source>
        <dbReference type="EMBL" id="NMN67778.1"/>
    </source>
</evidence>
<keyword evidence="5" id="KW-1185">Reference proteome</keyword>
<dbReference type="InterPro" id="IPR036663">
    <property type="entry name" value="Fumarylacetoacetase_C_sf"/>
</dbReference>
<dbReference type="RefSeq" id="WP_169036285.1">
    <property type="nucleotide sequence ID" value="NZ_LANA01000002.1"/>
</dbReference>
<dbReference type="Gene3D" id="3.90.850.10">
    <property type="entry name" value="Fumarylacetoacetase-like, C-terminal domain"/>
    <property type="match status" value="1"/>
</dbReference>
<protein>
    <submittedName>
        <fullName evidence="4">2-keto-4-pentenoate hydratase/2-oxohepta-3-ene-1,7-dioic acid hydratase in catechol pathway</fullName>
    </submittedName>
</protein>
<keyword evidence="2" id="KW-0479">Metal-binding</keyword>
<dbReference type="EMBL" id="LANA01000002">
    <property type="protein sequence ID" value="NMN67778.1"/>
    <property type="molecule type" value="Genomic_DNA"/>
</dbReference>
<dbReference type="SUPFAM" id="SSF56529">
    <property type="entry name" value="FAH"/>
    <property type="match status" value="1"/>
</dbReference>
<gene>
    <name evidence="4" type="ORF">VP91_00009270</name>
</gene>
<evidence type="ECO:0000313" key="5">
    <source>
        <dbReference type="Proteomes" id="UP001166004"/>
    </source>
</evidence>
<evidence type="ECO:0000256" key="2">
    <source>
        <dbReference type="ARBA" id="ARBA00022723"/>
    </source>
</evidence>
<comment type="caution">
    <text evidence="4">The sequence shown here is derived from an EMBL/GenBank/DDBJ whole genome shotgun (WGS) entry which is preliminary data.</text>
</comment>
<dbReference type="Pfam" id="PF01557">
    <property type="entry name" value="FAA_hydrolase"/>
    <property type="match status" value="1"/>
</dbReference>
<comment type="similarity">
    <text evidence="1">Belongs to the FAH family.</text>
</comment>
<name>A0ABX1T0Z5_PELUQ</name>
<evidence type="ECO:0000256" key="1">
    <source>
        <dbReference type="ARBA" id="ARBA00010211"/>
    </source>
</evidence>
<reference evidence="4 5" key="1">
    <citation type="submission" date="2019-07" db="EMBL/GenBank/DDBJ databases">
        <title>SAR11 Genome Evolution.</title>
        <authorList>
            <person name="Giovannoni S."/>
        </authorList>
    </citation>
    <scope>NUCLEOTIDE SEQUENCE [LARGE SCALE GENOMIC DNA]</scope>
    <source>
        <strain evidence="4 5">HTCC9565</strain>
    </source>
</reference>
<feature type="domain" description="Fumarylacetoacetase-like C-terminal" evidence="3">
    <location>
        <begin position="73"/>
        <end position="277"/>
    </location>
</feature>
<dbReference type="PANTHER" id="PTHR42796">
    <property type="entry name" value="FUMARYLACETOACETATE HYDROLASE DOMAIN-CONTAINING PROTEIN 2A-RELATED"/>
    <property type="match status" value="1"/>
</dbReference>
<accession>A0ABX1T0Z5</accession>
<dbReference type="PANTHER" id="PTHR42796:SF4">
    <property type="entry name" value="FUMARYLACETOACETATE HYDROLASE DOMAIN-CONTAINING PROTEIN 2A"/>
    <property type="match status" value="1"/>
</dbReference>
<organism evidence="4 5">
    <name type="scientific">Pelagibacter ubique</name>
    <dbReference type="NCBI Taxonomy" id="198252"/>
    <lineage>
        <taxon>Bacteria</taxon>
        <taxon>Pseudomonadati</taxon>
        <taxon>Pseudomonadota</taxon>
        <taxon>Alphaproteobacteria</taxon>
        <taxon>Candidatus Pelagibacterales</taxon>
        <taxon>Candidatus Pelagibacteraceae</taxon>
        <taxon>Candidatus Pelagibacter</taxon>
    </lineage>
</organism>
<evidence type="ECO:0000259" key="3">
    <source>
        <dbReference type="Pfam" id="PF01557"/>
    </source>
</evidence>
<dbReference type="InterPro" id="IPR011234">
    <property type="entry name" value="Fumarylacetoacetase-like_C"/>
</dbReference>
<dbReference type="Proteomes" id="UP001166004">
    <property type="component" value="Unassembled WGS sequence"/>
</dbReference>
<sequence>MKLLRIGKKGKEIPAALDKNGKYRNLTSIIKDLDPENINFKNLEILKKSNLESLEEINENIRIGSCITKPGNFFAIGLNYAEHAKETGAKTPENPVLFNKSVHSIVGPNDDVIIPKGSNKLDHEVEIAFVIGKVAKRVLEKDAQDYIFGYCICNDISEREWQKEKGGQWVKGKSGDTFGPLGPYLVTKDEIKNINNLNLTLDVNGERHQTGNTNQMIFNFNFLVAHITSFITLMPGDIVTTGTPPGVGLGMSPPVFLKNGDLMNLSIDSLGKQNIKVKAE</sequence>
<proteinExistence type="inferred from homology"/>
<dbReference type="InterPro" id="IPR051121">
    <property type="entry name" value="FAH"/>
</dbReference>